<feature type="compositionally biased region" description="Basic and acidic residues" evidence="1">
    <location>
        <begin position="18"/>
        <end position="27"/>
    </location>
</feature>
<comment type="caution">
    <text evidence="3">The sequence shown here is derived from an EMBL/GenBank/DDBJ whole genome shotgun (WGS) entry which is preliminary data.</text>
</comment>
<dbReference type="SUPFAM" id="SSF49899">
    <property type="entry name" value="Concanavalin A-like lectins/glucanases"/>
    <property type="match status" value="1"/>
</dbReference>
<feature type="region of interest" description="Disordered" evidence="1">
    <location>
        <begin position="78"/>
        <end position="117"/>
    </location>
</feature>
<dbReference type="Pfam" id="PF00622">
    <property type="entry name" value="SPRY"/>
    <property type="match status" value="1"/>
</dbReference>
<dbReference type="InterPro" id="IPR001870">
    <property type="entry name" value="B30.2/SPRY"/>
</dbReference>
<dbReference type="PANTHER" id="PTHR24103">
    <property type="entry name" value="E3 UBIQUITIN-PROTEIN LIGASE TRIM"/>
    <property type="match status" value="1"/>
</dbReference>
<protein>
    <submittedName>
        <fullName evidence="3">TRIM7 ligase</fullName>
    </submittedName>
</protein>
<dbReference type="InterPro" id="IPR013320">
    <property type="entry name" value="ConA-like_dom_sf"/>
</dbReference>
<feature type="domain" description="B30.2/SPRY" evidence="2">
    <location>
        <begin position="248"/>
        <end position="429"/>
    </location>
</feature>
<keyword evidence="4" id="KW-1185">Reference proteome</keyword>
<dbReference type="PRINTS" id="PR01407">
    <property type="entry name" value="BUTYPHLNCDUF"/>
</dbReference>
<dbReference type="PROSITE" id="PS50188">
    <property type="entry name" value="B302_SPRY"/>
    <property type="match status" value="1"/>
</dbReference>
<dbReference type="GO" id="GO:0016874">
    <property type="term" value="F:ligase activity"/>
    <property type="evidence" value="ECO:0007669"/>
    <property type="project" value="UniProtKB-KW"/>
</dbReference>
<sequence>AEEGARRPEPCGGGTARSRPERGRPGEAEAAGQRRRLRRGNFRARQHLEHLTEKLKLLGLEGSQGEVEQLCSWRWSPVTPKGGGKVSSSSREGPGPPGSPAAAPEEGPAHEDKERIRSDLEKLKKQREEILELKMSGERRCQEFLTQTEAERQRVLSEFRRLRRFLKEQELVLLVRLGELDRARMRRQEEEEAEMSGKVSLLDILICGMEKELEQAPGRFLQVGCSPGPAWDTGSAQRTTDVPELERSLQDISRQIHVLGDTLMRFRAFVVLDPDTAHARLTVSRDRRGARWTEAAPEPPPSPRRFQTWSCVLAQGGFSGGRHRWDAAVAGDGPWALGVARGSLPRAGGLEPLRPESGVWALGRCGGRYCAFTEPPAPVPGAGSTGRVRVELDYDGGLVLFYLAGGETPAFTFSDAAFGGQRVFPFFWV</sequence>
<dbReference type="InterPro" id="IPR003879">
    <property type="entry name" value="Butyrophylin_SPRY"/>
</dbReference>
<keyword evidence="3" id="KW-0436">Ligase</keyword>
<reference evidence="3 4" key="1">
    <citation type="submission" date="2019-09" db="EMBL/GenBank/DDBJ databases">
        <title>Bird 10,000 Genomes (B10K) Project - Family phase.</title>
        <authorList>
            <person name="Zhang G."/>
        </authorList>
    </citation>
    <scope>NUCLEOTIDE SEQUENCE [LARGE SCALE GENOMIC DNA]</scope>
    <source>
        <strain evidence="3">B10K-OTA-212792</strain>
        <tissue evidence="3">Blood</tissue>
    </source>
</reference>
<dbReference type="SMART" id="SM00449">
    <property type="entry name" value="SPRY"/>
    <property type="match status" value="1"/>
</dbReference>
<name>A0A7L4LLN0_9CORV</name>
<feature type="compositionally biased region" description="Basic and acidic residues" evidence="1">
    <location>
        <begin position="107"/>
        <end position="117"/>
    </location>
</feature>
<dbReference type="Proteomes" id="UP000576729">
    <property type="component" value="Unassembled WGS sequence"/>
</dbReference>
<dbReference type="AlphaFoldDB" id="A0A7L4LLN0"/>
<dbReference type="Pfam" id="PF13765">
    <property type="entry name" value="PRY"/>
    <property type="match status" value="1"/>
</dbReference>
<dbReference type="InterPro" id="IPR006574">
    <property type="entry name" value="PRY"/>
</dbReference>
<feature type="region of interest" description="Disordered" evidence="1">
    <location>
        <begin position="1"/>
        <end position="45"/>
    </location>
</feature>
<evidence type="ECO:0000259" key="2">
    <source>
        <dbReference type="PROSITE" id="PS50188"/>
    </source>
</evidence>
<proteinExistence type="predicted"/>
<evidence type="ECO:0000313" key="4">
    <source>
        <dbReference type="Proteomes" id="UP000576729"/>
    </source>
</evidence>
<feature type="compositionally biased region" description="Basic residues" evidence="1">
    <location>
        <begin position="33"/>
        <end position="45"/>
    </location>
</feature>
<dbReference type="InterPro" id="IPR050143">
    <property type="entry name" value="TRIM/RBCC"/>
</dbReference>
<dbReference type="EMBL" id="VWPU01023805">
    <property type="protein sequence ID" value="NXY66287.1"/>
    <property type="molecule type" value="Genomic_DNA"/>
</dbReference>
<dbReference type="SMART" id="SM00589">
    <property type="entry name" value="PRY"/>
    <property type="match status" value="1"/>
</dbReference>
<organism evidence="3 4">
    <name type="scientific">Callaeas wilsoni</name>
    <name type="common">North Island kokako</name>
    <dbReference type="NCBI Taxonomy" id="1347786"/>
    <lineage>
        <taxon>Eukaryota</taxon>
        <taxon>Metazoa</taxon>
        <taxon>Chordata</taxon>
        <taxon>Craniata</taxon>
        <taxon>Vertebrata</taxon>
        <taxon>Euteleostomi</taxon>
        <taxon>Archelosauria</taxon>
        <taxon>Archosauria</taxon>
        <taxon>Dinosauria</taxon>
        <taxon>Saurischia</taxon>
        <taxon>Theropoda</taxon>
        <taxon>Coelurosauria</taxon>
        <taxon>Aves</taxon>
        <taxon>Neognathae</taxon>
        <taxon>Neoaves</taxon>
        <taxon>Telluraves</taxon>
        <taxon>Australaves</taxon>
        <taxon>Passeriformes</taxon>
        <taxon>Corvoidea</taxon>
        <taxon>Callaeidae</taxon>
        <taxon>Callaeas</taxon>
    </lineage>
</organism>
<evidence type="ECO:0000313" key="3">
    <source>
        <dbReference type="EMBL" id="NXY66287.1"/>
    </source>
</evidence>
<feature type="non-terminal residue" evidence="3">
    <location>
        <position position="429"/>
    </location>
</feature>
<accession>A0A7L4LLN0</accession>
<gene>
    <name evidence="3" type="primary">Trim7_2</name>
    <name evidence="3" type="ORF">CALWIL_R03607</name>
</gene>
<evidence type="ECO:0000256" key="1">
    <source>
        <dbReference type="SAM" id="MobiDB-lite"/>
    </source>
</evidence>
<dbReference type="InterPro" id="IPR003877">
    <property type="entry name" value="SPRY_dom"/>
</dbReference>
<feature type="non-terminal residue" evidence="3">
    <location>
        <position position="1"/>
    </location>
</feature>
<dbReference type="Gene3D" id="2.60.120.920">
    <property type="match status" value="1"/>
</dbReference>
<dbReference type="InterPro" id="IPR043136">
    <property type="entry name" value="B30.2/SPRY_sf"/>
</dbReference>